<dbReference type="EMBL" id="WWCU01000010">
    <property type="protein sequence ID" value="MYN07894.1"/>
    <property type="molecule type" value="Genomic_DNA"/>
</dbReference>
<protein>
    <submittedName>
        <fullName evidence="1">Agglutinin biogenesis protein MshI</fullName>
    </submittedName>
</protein>
<gene>
    <name evidence="1" type="ORF">GTP77_11165</name>
</gene>
<name>A0A7X4HBK7_9BURK</name>
<proteinExistence type="predicted"/>
<evidence type="ECO:0000313" key="2">
    <source>
        <dbReference type="Proteomes" id="UP000450676"/>
    </source>
</evidence>
<evidence type="ECO:0000313" key="1">
    <source>
        <dbReference type="EMBL" id="MYN07894.1"/>
    </source>
</evidence>
<dbReference type="AlphaFoldDB" id="A0A7X4HBK7"/>
<dbReference type="Gene3D" id="3.30.1490.300">
    <property type="match status" value="1"/>
</dbReference>
<comment type="caution">
    <text evidence="1">The sequence shown here is derived from an EMBL/GenBank/DDBJ whole genome shotgun (WGS) entry which is preliminary data.</text>
</comment>
<reference evidence="1 2" key="1">
    <citation type="submission" date="2019-12" db="EMBL/GenBank/DDBJ databases">
        <title>Novel species isolated from a subtropical stream in China.</title>
        <authorList>
            <person name="Lu H."/>
        </authorList>
    </citation>
    <scope>NUCLEOTIDE SEQUENCE [LARGE SCALE GENOMIC DNA]</scope>
    <source>
        <strain evidence="1 2">FT127W</strain>
    </source>
</reference>
<dbReference type="RefSeq" id="WP_161072237.1">
    <property type="nucleotide sequence ID" value="NZ_CP086370.1"/>
</dbReference>
<organism evidence="1 2">
    <name type="scientific">Pseudoduganella aquatica</name>
    <dbReference type="NCBI Taxonomy" id="2660641"/>
    <lineage>
        <taxon>Bacteria</taxon>
        <taxon>Pseudomonadati</taxon>
        <taxon>Pseudomonadota</taxon>
        <taxon>Betaproteobacteria</taxon>
        <taxon>Burkholderiales</taxon>
        <taxon>Oxalobacteraceae</taxon>
        <taxon>Telluria group</taxon>
        <taxon>Pseudoduganella</taxon>
    </lineage>
</organism>
<keyword evidence="2" id="KW-1185">Reference proteome</keyword>
<dbReference type="Gene3D" id="3.30.420.40">
    <property type="match status" value="2"/>
</dbReference>
<accession>A0A7X4HBK7</accession>
<sequence>MGFWGKAKKKDGWLAIALYADGVLAARVERRREARPSVRTALFVQGAREQAGAALARLHKDLNTAQYQCSSVLGMGEYQLLMLEAPNVPAEELKTAVSWRLKDMIDFPVADATVDVLDVPVAKNAPAHNHQVFAVAARNSVIEPRQNLFAGSKVSLDAIDIPEMAQRNISAMLEPEGRGVALLSFDLDGGLLTVTFGGELYLARRMDITLAQLLSGDSGKQQQLHDRITLELQRSLDHFERQFSHVAVSKLVLAPTGSPELHEYLSRNLYLPVEVLDLDSVLDLDQVPELRDPAQQARYFMTLGAALRDEGDRP</sequence>
<dbReference type="InterPro" id="IPR043129">
    <property type="entry name" value="ATPase_NBD"/>
</dbReference>
<dbReference type="Proteomes" id="UP000450676">
    <property type="component" value="Unassembled WGS sequence"/>
</dbReference>
<dbReference type="SUPFAM" id="SSF53067">
    <property type="entry name" value="Actin-like ATPase domain"/>
    <property type="match status" value="1"/>
</dbReference>